<dbReference type="Proteomes" id="UP000042527">
    <property type="component" value="Unassembled WGS sequence"/>
</dbReference>
<reference evidence="3" key="1">
    <citation type="submission" date="2015-01" db="EMBL/GenBank/DDBJ databases">
        <authorList>
            <person name="Manzoor Shahid"/>
            <person name="Zubair Saima"/>
        </authorList>
    </citation>
    <scope>NUCLEOTIDE SEQUENCE [LARGE SCALE GENOMIC DNA]</scope>
    <source>
        <strain evidence="3">V1</strain>
    </source>
</reference>
<dbReference type="AlphaFoldDB" id="A0A0B7GSD0"/>
<keyword evidence="1" id="KW-0472">Membrane</keyword>
<feature type="transmembrane region" description="Helical" evidence="1">
    <location>
        <begin position="6"/>
        <end position="22"/>
    </location>
</feature>
<sequence>MIFPYFIPPVFAFLASIFEKGFTNSIKKAVYILLSLSAIFIYCCVYLNGSDWPAYEIFFNEINFNNLIKEACLRGFEIGFSFSLLFLKTLGLNFMLSLIVMKIFSFVLISNFFYTFAQSEYAQGYAKNIFFLLFIFYTTNCMYLYVETIIRFSIALAIVIKSYKYLFLRKFFPFMFLLFLAFLFHRTAIIVLPLYFIKQIKLSTKWLCVVFAGIFIFLSPQSLLFFAKLIFGSSSSVFSLKLIGYLELVIKSNEVNPFAIGNIVHLLFLILILVYRKQLEKHTAFNKQFFVGLILFFFIYFTTMYMGPIGRVRLFYSIFFIIAIAELFSIRYMLQTFAFTMSICFWIFGMYKSIDENYCFKYYTNYLTATLEKKSDLSLYDKLMIYYGWEQSEVFNK</sequence>
<protein>
    <recommendedName>
        <fullName evidence="4">EpsG family protein</fullName>
    </recommendedName>
</protein>
<feature type="transmembrane region" description="Helical" evidence="1">
    <location>
        <begin position="209"/>
        <end position="231"/>
    </location>
</feature>
<dbReference type="OrthoDB" id="84821at2"/>
<dbReference type="RefSeq" id="WP_044634195.1">
    <property type="nucleotide sequence ID" value="NZ_CDNC01000001.1"/>
</dbReference>
<evidence type="ECO:0000313" key="2">
    <source>
        <dbReference type="EMBL" id="CEM60412.1"/>
    </source>
</evidence>
<gene>
    <name evidence="2" type="ORF">TPHV1_10080</name>
</gene>
<keyword evidence="1" id="KW-0812">Transmembrane</keyword>
<evidence type="ECO:0008006" key="4">
    <source>
        <dbReference type="Google" id="ProtNLM"/>
    </source>
</evidence>
<feature type="transmembrane region" description="Helical" evidence="1">
    <location>
        <begin position="29"/>
        <end position="49"/>
    </location>
</feature>
<feature type="transmembrane region" description="Helical" evidence="1">
    <location>
        <begin position="172"/>
        <end position="197"/>
    </location>
</feature>
<evidence type="ECO:0000256" key="1">
    <source>
        <dbReference type="SAM" id="Phobius"/>
    </source>
</evidence>
<feature type="transmembrane region" description="Helical" evidence="1">
    <location>
        <begin position="129"/>
        <end position="160"/>
    </location>
</feature>
<dbReference type="EMBL" id="CDNC01000001">
    <property type="protein sequence ID" value="CEM60412.1"/>
    <property type="molecule type" value="Genomic_DNA"/>
</dbReference>
<feature type="transmembrane region" description="Helical" evidence="1">
    <location>
        <begin position="314"/>
        <end position="334"/>
    </location>
</feature>
<keyword evidence="1" id="KW-1133">Transmembrane helix</keyword>
<feature type="transmembrane region" description="Helical" evidence="1">
    <location>
        <begin position="288"/>
        <end position="308"/>
    </location>
</feature>
<feature type="transmembrane region" description="Helical" evidence="1">
    <location>
        <begin position="258"/>
        <end position="276"/>
    </location>
</feature>
<keyword evidence="3" id="KW-1185">Reference proteome</keyword>
<dbReference type="Pfam" id="PF14897">
    <property type="entry name" value="EpsG"/>
    <property type="match status" value="1"/>
</dbReference>
<name>A0A0B7GSD0_TREPH</name>
<organism evidence="2 3">
    <name type="scientific">Treponema phagedenis</name>
    <dbReference type="NCBI Taxonomy" id="162"/>
    <lineage>
        <taxon>Bacteria</taxon>
        <taxon>Pseudomonadati</taxon>
        <taxon>Spirochaetota</taxon>
        <taxon>Spirochaetia</taxon>
        <taxon>Spirochaetales</taxon>
        <taxon>Treponemataceae</taxon>
        <taxon>Treponema</taxon>
    </lineage>
</organism>
<feature type="transmembrane region" description="Helical" evidence="1">
    <location>
        <begin position="94"/>
        <end position="117"/>
    </location>
</feature>
<evidence type="ECO:0000313" key="3">
    <source>
        <dbReference type="Proteomes" id="UP000042527"/>
    </source>
</evidence>
<proteinExistence type="predicted"/>
<dbReference type="InterPro" id="IPR049458">
    <property type="entry name" value="EpsG-like"/>
</dbReference>
<accession>A0A0B7GSD0</accession>